<feature type="transmembrane region" description="Helical" evidence="6">
    <location>
        <begin position="263"/>
        <end position="282"/>
    </location>
</feature>
<dbReference type="InterPro" id="IPR052524">
    <property type="entry name" value="MFS_Cyanate_Porter"/>
</dbReference>
<accession>A0ABW4J387</accession>
<dbReference type="InterPro" id="IPR020846">
    <property type="entry name" value="MFS_dom"/>
</dbReference>
<evidence type="ECO:0000256" key="1">
    <source>
        <dbReference type="ARBA" id="ARBA00004651"/>
    </source>
</evidence>
<evidence type="ECO:0000256" key="5">
    <source>
        <dbReference type="ARBA" id="ARBA00023136"/>
    </source>
</evidence>
<organism evidence="8 9">
    <name type="scientific">Agrilactobacillus yilanensis</name>
    <dbReference type="NCBI Taxonomy" id="2485997"/>
    <lineage>
        <taxon>Bacteria</taxon>
        <taxon>Bacillati</taxon>
        <taxon>Bacillota</taxon>
        <taxon>Bacilli</taxon>
        <taxon>Lactobacillales</taxon>
        <taxon>Lactobacillaceae</taxon>
        <taxon>Agrilactobacillus</taxon>
    </lineage>
</organism>
<comment type="caution">
    <text evidence="8">The sequence shown here is derived from an EMBL/GenBank/DDBJ whole genome shotgun (WGS) entry which is preliminary data.</text>
</comment>
<feature type="transmembrane region" description="Helical" evidence="6">
    <location>
        <begin position="62"/>
        <end position="81"/>
    </location>
</feature>
<keyword evidence="5 6" id="KW-0472">Membrane</keyword>
<evidence type="ECO:0000256" key="6">
    <source>
        <dbReference type="SAM" id="Phobius"/>
    </source>
</evidence>
<reference evidence="9" key="1">
    <citation type="journal article" date="2019" name="Int. J. Syst. Evol. Microbiol.">
        <title>The Global Catalogue of Microorganisms (GCM) 10K type strain sequencing project: providing services to taxonomists for standard genome sequencing and annotation.</title>
        <authorList>
            <consortium name="The Broad Institute Genomics Platform"/>
            <consortium name="The Broad Institute Genome Sequencing Center for Infectious Disease"/>
            <person name="Wu L."/>
            <person name="Ma J."/>
        </authorList>
    </citation>
    <scope>NUCLEOTIDE SEQUENCE [LARGE SCALE GENOMIC DNA]</scope>
    <source>
        <strain evidence="9">CCM 8896</strain>
    </source>
</reference>
<keyword evidence="2" id="KW-0813">Transport</keyword>
<dbReference type="PANTHER" id="PTHR23523">
    <property type="match status" value="1"/>
</dbReference>
<feature type="transmembrane region" description="Helical" evidence="6">
    <location>
        <begin position="236"/>
        <end position="256"/>
    </location>
</feature>
<keyword evidence="9" id="KW-1185">Reference proteome</keyword>
<dbReference type="Gene3D" id="1.20.1250.20">
    <property type="entry name" value="MFS general substrate transporter like domains"/>
    <property type="match status" value="2"/>
</dbReference>
<evidence type="ECO:0000313" key="8">
    <source>
        <dbReference type="EMBL" id="MFD1670831.1"/>
    </source>
</evidence>
<feature type="domain" description="Major facilitator superfamily (MFS) profile" evidence="7">
    <location>
        <begin position="1"/>
        <end position="380"/>
    </location>
</feature>
<feature type="transmembrane region" description="Helical" evidence="6">
    <location>
        <begin position="204"/>
        <end position="224"/>
    </location>
</feature>
<dbReference type="Proteomes" id="UP001597267">
    <property type="component" value="Unassembled WGS sequence"/>
</dbReference>
<comment type="subcellular location">
    <subcellularLocation>
        <location evidence="1">Cell membrane</location>
        <topology evidence="1">Multi-pass membrane protein</topology>
    </subcellularLocation>
</comment>
<gene>
    <name evidence="8" type="ORF">ACFQ5M_01835</name>
</gene>
<evidence type="ECO:0000259" key="7">
    <source>
        <dbReference type="PROSITE" id="PS50850"/>
    </source>
</evidence>
<name>A0ABW4J387_9LACO</name>
<dbReference type="PANTHER" id="PTHR23523:SF2">
    <property type="entry name" value="2-NITROIMIDAZOLE TRANSPORTER"/>
    <property type="match status" value="1"/>
</dbReference>
<evidence type="ECO:0000256" key="2">
    <source>
        <dbReference type="ARBA" id="ARBA00022448"/>
    </source>
</evidence>
<dbReference type="InterPro" id="IPR011701">
    <property type="entry name" value="MFS"/>
</dbReference>
<dbReference type="EMBL" id="JBHTOP010000002">
    <property type="protein sequence ID" value="MFD1670831.1"/>
    <property type="molecule type" value="Genomic_DNA"/>
</dbReference>
<proteinExistence type="predicted"/>
<feature type="transmembrane region" description="Helical" evidence="6">
    <location>
        <begin position="147"/>
        <end position="169"/>
    </location>
</feature>
<feature type="transmembrane region" description="Helical" evidence="6">
    <location>
        <begin position="87"/>
        <end position="106"/>
    </location>
</feature>
<protein>
    <submittedName>
        <fullName evidence="8">MFS transporter</fullName>
    </submittedName>
</protein>
<evidence type="ECO:0000256" key="3">
    <source>
        <dbReference type="ARBA" id="ARBA00022692"/>
    </source>
</evidence>
<sequence length="383" mass="41489">MTLLILVGLNMRTGLTIVPPVLSNIQHSLNLPGWFLGSLTTIPLLCFTAVSPFVDRLRQKFGLIRILSIALLVLAAGFFIRVYSFELLLLGTLLVGAGIAVLNVLAPAIVSTFFPNKIGVMTSVYSLSMTIFSAVSAGISAPVASQIGWQTMFQVLVFFPILTGLVALATKRYQAAAPKTAQATTTEVPNANVWKQKTSWFMTGYMGIQSLLFYTILTWLPQILVDHGLSQNTSSLLLGVMQLAAVPMSYLIPIIAGHRQRQAPLMLMTGLLFLIGLGSLLIPGTSIGLGIFSCIFLGFATNSGFNMSMILFSLKSRNLSETVAVSGMAQSMGYLIAAVGPIAASMLYSQWHSWGFIIGLLMVMALLMLSFGLLLDRHQYFFE</sequence>
<feature type="transmembrane region" description="Helical" evidence="6">
    <location>
        <begin position="118"/>
        <end position="141"/>
    </location>
</feature>
<dbReference type="Pfam" id="PF07690">
    <property type="entry name" value="MFS_1"/>
    <property type="match status" value="1"/>
</dbReference>
<keyword evidence="4 6" id="KW-1133">Transmembrane helix</keyword>
<evidence type="ECO:0000256" key="4">
    <source>
        <dbReference type="ARBA" id="ARBA00022989"/>
    </source>
</evidence>
<dbReference type="InterPro" id="IPR036259">
    <property type="entry name" value="MFS_trans_sf"/>
</dbReference>
<feature type="transmembrane region" description="Helical" evidence="6">
    <location>
        <begin position="288"/>
        <end position="312"/>
    </location>
</feature>
<feature type="transmembrane region" description="Helical" evidence="6">
    <location>
        <begin position="32"/>
        <end position="50"/>
    </location>
</feature>
<feature type="transmembrane region" description="Helical" evidence="6">
    <location>
        <begin position="354"/>
        <end position="375"/>
    </location>
</feature>
<keyword evidence="3 6" id="KW-0812">Transmembrane</keyword>
<dbReference type="SUPFAM" id="SSF103473">
    <property type="entry name" value="MFS general substrate transporter"/>
    <property type="match status" value="1"/>
</dbReference>
<dbReference type="RefSeq" id="WP_376923060.1">
    <property type="nucleotide sequence ID" value="NZ_JBHTOP010000002.1"/>
</dbReference>
<evidence type="ECO:0000313" key="9">
    <source>
        <dbReference type="Proteomes" id="UP001597267"/>
    </source>
</evidence>
<feature type="transmembrane region" description="Helical" evidence="6">
    <location>
        <begin position="324"/>
        <end position="348"/>
    </location>
</feature>
<dbReference type="PROSITE" id="PS50850">
    <property type="entry name" value="MFS"/>
    <property type="match status" value="1"/>
</dbReference>